<name>A0A6V8KBK2_9ACTN</name>
<evidence type="ECO:0000256" key="1">
    <source>
        <dbReference type="SAM" id="MobiDB-lite"/>
    </source>
</evidence>
<keyword evidence="4" id="KW-1185">Reference proteome</keyword>
<dbReference type="AlphaFoldDB" id="A0A6V8KBK2"/>
<dbReference type="EMBL" id="BLPF01000001">
    <property type="protein sequence ID" value="GFJ79529.1"/>
    <property type="molecule type" value="Genomic_DNA"/>
</dbReference>
<sequence>MNQHLLIETIRRVMHARGCTGTALAAAVGVHENTVYAWFRGTSSPRLDILLNVLRFLDLRMELLPVDGGRRSATPKPILTADVEPATPLQNGAPTA</sequence>
<dbReference type="InterPro" id="IPR001387">
    <property type="entry name" value="Cro/C1-type_HTH"/>
</dbReference>
<dbReference type="CDD" id="cd00093">
    <property type="entry name" value="HTH_XRE"/>
    <property type="match status" value="1"/>
</dbReference>
<accession>A0A6V8KBK2</accession>
<reference evidence="3 4" key="2">
    <citation type="submission" date="2020-03" db="EMBL/GenBank/DDBJ databases">
        <authorList>
            <person name="Ichikawa N."/>
            <person name="Kimura A."/>
            <person name="Kitahashi Y."/>
            <person name="Uohara A."/>
        </authorList>
    </citation>
    <scope>NUCLEOTIDE SEQUENCE [LARGE SCALE GENOMIC DNA]</scope>
    <source>
        <strain evidence="3 4">NBRC 108639</strain>
    </source>
</reference>
<dbReference type="SUPFAM" id="SSF47413">
    <property type="entry name" value="lambda repressor-like DNA-binding domains"/>
    <property type="match status" value="1"/>
</dbReference>
<evidence type="ECO:0000313" key="3">
    <source>
        <dbReference type="EMBL" id="GFJ79529.1"/>
    </source>
</evidence>
<evidence type="ECO:0000259" key="2">
    <source>
        <dbReference type="PROSITE" id="PS50943"/>
    </source>
</evidence>
<evidence type="ECO:0000313" key="4">
    <source>
        <dbReference type="Proteomes" id="UP000482800"/>
    </source>
</evidence>
<dbReference type="Gene3D" id="1.10.260.40">
    <property type="entry name" value="lambda repressor-like DNA-binding domains"/>
    <property type="match status" value="1"/>
</dbReference>
<organism evidence="3 4">
    <name type="scientific">Phytohabitans houttuyneae</name>
    <dbReference type="NCBI Taxonomy" id="1076126"/>
    <lineage>
        <taxon>Bacteria</taxon>
        <taxon>Bacillati</taxon>
        <taxon>Actinomycetota</taxon>
        <taxon>Actinomycetes</taxon>
        <taxon>Micromonosporales</taxon>
        <taxon>Micromonosporaceae</taxon>
    </lineage>
</organism>
<dbReference type="GO" id="GO:0003677">
    <property type="term" value="F:DNA binding"/>
    <property type="evidence" value="ECO:0007669"/>
    <property type="project" value="InterPro"/>
</dbReference>
<dbReference type="RefSeq" id="WP_173057052.1">
    <property type="nucleotide sequence ID" value="NZ_BAABGO010000001.1"/>
</dbReference>
<dbReference type="SMART" id="SM00530">
    <property type="entry name" value="HTH_XRE"/>
    <property type="match status" value="1"/>
</dbReference>
<gene>
    <name evidence="3" type="ORF">Phou_037090</name>
</gene>
<protein>
    <recommendedName>
        <fullName evidence="2">HTH cro/C1-type domain-containing protein</fullName>
    </recommendedName>
</protein>
<dbReference type="Proteomes" id="UP000482800">
    <property type="component" value="Unassembled WGS sequence"/>
</dbReference>
<feature type="domain" description="HTH cro/C1-type" evidence="2">
    <location>
        <begin position="10"/>
        <end position="64"/>
    </location>
</feature>
<dbReference type="InterPro" id="IPR010982">
    <property type="entry name" value="Lambda_DNA-bd_dom_sf"/>
</dbReference>
<dbReference type="PROSITE" id="PS50943">
    <property type="entry name" value="HTH_CROC1"/>
    <property type="match status" value="1"/>
</dbReference>
<comment type="caution">
    <text evidence="3">The sequence shown here is derived from an EMBL/GenBank/DDBJ whole genome shotgun (WGS) entry which is preliminary data.</text>
</comment>
<reference evidence="3 4" key="1">
    <citation type="submission" date="2020-03" db="EMBL/GenBank/DDBJ databases">
        <title>Whole genome shotgun sequence of Phytohabitans houttuyneae NBRC 108639.</title>
        <authorList>
            <person name="Komaki H."/>
            <person name="Tamura T."/>
        </authorList>
    </citation>
    <scope>NUCLEOTIDE SEQUENCE [LARGE SCALE GENOMIC DNA]</scope>
    <source>
        <strain evidence="3 4">NBRC 108639</strain>
    </source>
</reference>
<dbReference type="Pfam" id="PF01381">
    <property type="entry name" value="HTH_3"/>
    <property type="match status" value="1"/>
</dbReference>
<feature type="region of interest" description="Disordered" evidence="1">
    <location>
        <begin position="70"/>
        <end position="96"/>
    </location>
</feature>
<proteinExistence type="predicted"/>